<proteinExistence type="evidence at protein level"/>
<reference evidence="3" key="2">
    <citation type="journal article" date="2020" name="Acta Crystallogr. F Struct. Biol. Commun.">
        <title>The structure of the Moco carrier protein from Rippkaea orientalis.</title>
        <authorList>
            <person name="Krausze J."/>
            <person name="Hercher T.W."/>
            <person name="Archna A."/>
            <person name="Kruse T."/>
        </authorList>
    </citation>
    <scope>X-RAY CRYSTALLOGRAPHY (1.23 ANGSTROMS)</scope>
</reference>
<accession>B7K4Z0</accession>
<dbReference type="InterPro" id="IPR052341">
    <property type="entry name" value="LOG_family_nucleotidases"/>
</dbReference>
<dbReference type="Pfam" id="PF18306">
    <property type="entry name" value="LDcluster4"/>
    <property type="match status" value="1"/>
</dbReference>
<gene>
    <name evidence="1" type="ordered locus">PCC8801_2644</name>
</gene>
<dbReference type="PDB" id="6Y01">
    <property type="method" value="X-ray"/>
    <property type="resolution" value="1.23 A"/>
    <property type="chains" value="AAA/BBB/CCC/DDD=1-163"/>
</dbReference>
<dbReference type="Proteomes" id="UP000008204">
    <property type="component" value="Chromosome"/>
</dbReference>
<dbReference type="PANTHER" id="PTHR43393:SF3">
    <property type="entry name" value="LYSINE DECARBOXYLASE-LIKE PROTEIN"/>
    <property type="match status" value="1"/>
</dbReference>
<keyword evidence="2" id="KW-1185">Reference proteome</keyword>
<dbReference type="PANTHER" id="PTHR43393">
    <property type="entry name" value="CYTOKININ RIBOSIDE 5'-MONOPHOSPHATE PHOSPHORIBOHYDROLASE"/>
    <property type="match status" value="1"/>
</dbReference>
<reference evidence="2" key="1">
    <citation type="journal article" date="2011" name="MBio">
        <title>Novel metabolic attributes of the genus Cyanothece, comprising a group of unicellular nitrogen-fixing Cyanobacteria.</title>
        <authorList>
            <person name="Bandyopadhyay A."/>
            <person name="Elvitigala T."/>
            <person name="Welsh E."/>
            <person name="Stockel J."/>
            <person name="Liberton M."/>
            <person name="Min H."/>
            <person name="Sherman L.A."/>
            <person name="Pakrasi H.B."/>
        </authorList>
    </citation>
    <scope>NUCLEOTIDE SEQUENCE [LARGE SCALE GENOMIC DNA]</scope>
    <source>
        <strain evidence="2">PCC 8801</strain>
    </source>
</reference>
<dbReference type="SMR" id="B7K4Z0"/>
<dbReference type="KEGG" id="cyp:PCC8801_2644"/>
<name>B7K4Z0_RIPO1</name>
<dbReference type="NCBIfam" id="TIGR00725">
    <property type="entry name" value="TIGR00725 family protein"/>
    <property type="match status" value="1"/>
</dbReference>
<dbReference type="EMBL" id="CP001287">
    <property type="protein sequence ID" value="ACK66646.1"/>
    <property type="molecule type" value="Genomic_DNA"/>
</dbReference>
<dbReference type="GO" id="GO:0005829">
    <property type="term" value="C:cytosol"/>
    <property type="evidence" value="ECO:0007669"/>
    <property type="project" value="TreeGrafter"/>
</dbReference>
<dbReference type="OrthoDB" id="9794907at2"/>
<evidence type="ECO:0000313" key="1">
    <source>
        <dbReference type="EMBL" id="ACK66646.1"/>
    </source>
</evidence>
<protein>
    <submittedName>
        <fullName evidence="1">p450 cytochrome, putative</fullName>
    </submittedName>
</protein>
<dbReference type="AlphaFoldDB" id="B7K4Z0"/>
<dbReference type="InterPro" id="IPR005268">
    <property type="entry name" value="CHP00725"/>
</dbReference>
<dbReference type="RefSeq" id="WP_012595913.1">
    <property type="nucleotide sequence ID" value="NC_011726.1"/>
</dbReference>
<keyword evidence="3" id="KW-0002">3D-structure</keyword>
<evidence type="ECO:0007829" key="3">
    <source>
        <dbReference type="PDB" id="6Y01"/>
    </source>
</evidence>
<dbReference type="SUPFAM" id="SSF102405">
    <property type="entry name" value="MCP/YpsA-like"/>
    <property type="match status" value="1"/>
</dbReference>
<evidence type="ECO:0000313" key="2">
    <source>
        <dbReference type="Proteomes" id="UP000008204"/>
    </source>
</evidence>
<sequence>MRKPIIGVMGPGEQATPTDLKNAYQLGQLIALEGWVLLTGGRNVGVMEHASQGAKKAEGLTIGILPSKNTHNVSDAVDIAIVTGLGNARNNINVLSSDVVIACGIGLGTLSEVALALKNQKPVILLNDDLLSQELFANLSNNQVWIASSPENCIELIKSIITV</sequence>
<organism evidence="1 2">
    <name type="scientific">Rippkaea orientalis (strain PCC 8801 / RF-1)</name>
    <name type="common">Cyanothece sp. (strain PCC 8801)</name>
    <dbReference type="NCBI Taxonomy" id="41431"/>
    <lineage>
        <taxon>Bacteria</taxon>
        <taxon>Bacillati</taxon>
        <taxon>Cyanobacteriota</taxon>
        <taxon>Cyanophyceae</taxon>
        <taxon>Oscillatoriophycideae</taxon>
        <taxon>Chroococcales</taxon>
        <taxon>Aphanothecaceae</taxon>
        <taxon>Rippkaea</taxon>
        <taxon>Rippkaea orientalis</taxon>
    </lineage>
</organism>
<dbReference type="HOGENOM" id="CLU_107614_2_1_3"/>
<dbReference type="InterPro" id="IPR041164">
    <property type="entry name" value="LDcluster4"/>
</dbReference>
<dbReference type="STRING" id="41431.PCC8801_2644"/>
<dbReference type="SASBDB" id="B7K4Z0"/>
<dbReference type="eggNOG" id="COG1611">
    <property type="taxonomic scope" value="Bacteria"/>
</dbReference>
<dbReference type="Gene3D" id="3.40.50.450">
    <property type="match status" value="1"/>
</dbReference>